<dbReference type="SUPFAM" id="SSF51445">
    <property type="entry name" value="(Trans)glycosidases"/>
    <property type="match status" value="1"/>
</dbReference>
<reference evidence="2" key="1">
    <citation type="submission" date="2022-06" db="EMBL/GenBank/DDBJ databases">
        <title>Draft genome sequence of Streptomyces sp. RB6PN25 isolated from peat swamp forest in Thailand.</title>
        <authorList>
            <person name="Duangmal K."/>
            <person name="Klaysubun C."/>
        </authorList>
    </citation>
    <scope>NUCLEOTIDE SEQUENCE</scope>
    <source>
        <strain evidence="2">RB6PN25</strain>
    </source>
</reference>
<dbReference type="InterPro" id="IPR017853">
    <property type="entry name" value="GH"/>
</dbReference>
<evidence type="ECO:0000313" key="3">
    <source>
        <dbReference type="Proteomes" id="UP001057702"/>
    </source>
</evidence>
<dbReference type="Gene3D" id="3.20.20.80">
    <property type="entry name" value="Glycosidases"/>
    <property type="match status" value="1"/>
</dbReference>
<dbReference type="Proteomes" id="UP001057702">
    <property type="component" value="Unassembled WGS sequence"/>
</dbReference>
<feature type="region of interest" description="Disordered" evidence="1">
    <location>
        <begin position="207"/>
        <end position="258"/>
    </location>
</feature>
<comment type="caution">
    <text evidence="2">The sequence shown here is derived from an EMBL/GenBank/DDBJ whole genome shotgun (WGS) entry which is preliminary data.</text>
</comment>
<evidence type="ECO:0000313" key="2">
    <source>
        <dbReference type="EMBL" id="MCQ4084834.1"/>
    </source>
</evidence>
<accession>A0ABT1Q4M0</accession>
<keyword evidence="3" id="KW-1185">Reference proteome</keyword>
<gene>
    <name evidence="2" type="ORF">NGB36_30780</name>
</gene>
<evidence type="ECO:0000256" key="1">
    <source>
        <dbReference type="SAM" id="MobiDB-lite"/>
    </source>
</evidence>
<feature type="compositionally biased region" description="Low complexity" evidence="1">
    <location>
        <begin position="219"/>
        <end position="240"/>
    </location>
</feature>
<organism evidence="2 3">
    <name type="scientific">Streptomyces humicola</name>
    <dbReference type="NCBI Taxonomy" id="2953240"/>
    <lineage>
        <taxon>Bacteria</taxon>
        <taxon>Bacillati</taxon>
        <taxon>Actinomycetota</taxon>
        <taxon>Actinomycetes</taxon>
        <taxon>Kitasatosporales</taxon>
        <taxon>Streptomycetaceae</taxon>
        <taxon>Streptomyces</taxon>
    </lineage>
</organism>
<name>A0ABT1Q4M0_9ACTN</name>
<dbReference type="RefSeq" id="WP_255923914.1">
    <property type="nucleotide sequence ID" value="NZ_JANFNG010000043.1"/>
</dbReference>
<dbReference type="EMBL" id="JANFNG010000043">
    <property type="protein sequence ID" value="MCQ4084834.1"/>
    <property type="molecule type" value="Genomic_DNA"/>
</dbReference>
<sequence>MDHGFNTVRTCAMPFLLFSGRVQDPDAICIRGLGKDFGQRTRWYDVRGSYRLDGRRRLLELFEAARRHNCRLIVSSWEYQQSPCFADTDLWHRALAAVPTLERSEVMAQAMADLLDFLSDHGLADRIAYVEVHNEVASHYGRLFRPLTRAMDLLKARHPHIPATYSLGETWPEELGDLPDGQVAHFHFYVYGVLGALYEAVGLGHGTQNGRRTRPGPRPTSRPCCGVTRRTSTPTIRTSPGNWPQPAYPANCSTPTTG</sequence>
<protein>
    <submittedName>
        <fullName evidence="2">Uncharacterized protein</fullName>
    </submittedName>
</protein>
<proteinExistence type="predicted"/>